<keyword evidence="4" id="KW-1185">Reference proteome</keyword>
<feature type="coiled-coil region" evidence="1">
    <location>
        <begin position="22"/>
        <end position="84"/>
    </location>
</feature>
<dbReference type="OMA" id="MPQNINR"/>
<dbReference type="RefSeq" id="XP_008604762.1">
    <property type="nucleotide sequence ID" value="XM_008606540.1"/>
</dbReference>
<protein>
    <submittedName>
        <fullName evidence="3">Uncharacterized protein</fullName>
    </submittedName>
</protein>
<keyword evidence="1" id="KW-0175">Coiled coil</keyword>
<dbReference type="InParanoid" id="T0SA55"/>
<evidence type="ECO:0000313" key="3">
    <source>
        <dbReference type="EMBL" id="EQC42193.1"/>
    </source>
</evidence>
<feature type="compositionally biased region" description="Low complexity" evidence="2">
    <location>
        <begin position="177"/>
        <end position="196"/>
    </location>
</feature>
<dbReference type="VEuPathDB" id="FungiDB:SDRG_01032"/>
<evidence type="ECO:0000256" key="2">
    <source>
        <dbReference type="SAM" id="MobiDB-lite"/>
    </source>
</evidence>
<evidence type="ECO:0000256" key="1">
    <source>
        <dbReference type="SAM" id="Coils"/>
    </source>
</evidence>
<organism evidence="3 4">
    <name type="scientific">Saprolegnia diclina (strain VS20)</name>
    <dbReference type="NCBI Taxonomy" id="1156394"/>
    <lineage>
        <taxon>Eukaryota</taxon>
        <taxon>Sar</taxon>
        <taxon>Stramenopiles</taxon>
        <taxon>Oomycota</taxon>
        <taxon>Saprolegniomycetes</taxon>
        <taxon>Saprolegniales</taxon>
        <taxon>Saprolegniaceae</taxon>
        <taxon>Saprolegnia</taxon>
    </lineage>
</organism>
<feature type="compositionally biased region" description="Low complexity" evidence="2">
    <location>
        <begin position="203"/>
        <end position="228"/>
    </location>
</feature>
<sequence>MADTNDELEKLRSYKTLTKLRMKQAAEKLASYRFQVEDAQKTIQDLQATNADLQAMNADHVRVIAKLRVEVTRLQRAQEAAARQQPVQRALSPTVVRAVADPLPALATPVQNDAPASDDASSSSSDDDDSVSDAGSGILATGSDTDSDDDEPKTVAMLLGRAAAGASPKAMTPLPLPTTHVPSTTTTTATTTVTPTTAPPTETPTTPTETAPTTETTTAPETTDAAPTAKKRKRDESMPQNINRFLQVASMSSGSTTYRATKILALFYGAVFGNEDKVATSLMLLPKLRKAMRHHQIPITDVASAFVATAPIGKDIALHVDVLSQVAPTPSDAAVALATITQHVGRKKNLPMKLQVGWCRVHTLFSRRIGSLAATTAFLLDRLAAPNRHLFDFVAVAESWPLALTQLGAKASTSLLAITVRYLLGTLVAAREGVDEHTELQITPIQDMYALCSGAVAADADAIAAGFVTSAPTDTMLFEMQESLRLLCLVHGYAKCMQMFPSVQELLAETTSVSVRLLGVTAATLLEHPCADEATDTNAAKSMIERLLPVVQNTHCDPHLRAAAAVGLLEVASRVSAKTLAKEYLSPVLLWFGSLSPPAQLAMPSGLLRKLQTTVVSLA</sequence>
<dbReference type="EMBL" id="JH767133">
    <property type="protein sequence ID" value="EQC42193.1"/>
    <property type="molecule type" value="Genomic_DNA"/>
</dbReference>
<feature type="region of interest" description="Disordered" evidence="2">
    <location>
        <begin position="165"/>
        <end position="239"/>
    </location>
</feature>
<name>T0SA55_SAPDV</name>
<gene>
    <name evidence="3" type="ORF">SDRG_01032</name>
</gene>
<feature type="region of interest" description="Disordered" evidence="2">
    <location>
        <begin position="107"/>
        <end position="152"/>
    </location>
</feature>
<dbReference type="OrthoDB" id="79607at2759"/>
<accession>T0SA55</accession>
<dbReference type="Proteomes" id="UP000030762">
    <property type="component" value="Unassembled WGS sequence"/>
</dbReference>
<proteinExistence type="predicted"/>
<dbReference type="AlphaFoldDB" id="T0SA55"/>
<reference evidence="3 4" key="1">
    <citation type="submission" date="2012-04" db="EMBL/GenBank/DDBJ databases">
        <title>The Genome Sequence of Saprolegnia declina VS20.</title>
        <authorList>
            <consortium name="The Broad Institute Genome Sequencing Platform"/>
            <person name="Russ C."/>
            <person name="Nusbaum C."/>
            <person name="Tyler B."/>
            <person name="van West P."/>
            <person name="Dieguez-Uribeondo J."/>
            <person name="de Bruijn I."/>
            <person name="Tripathy S."/>
            <person name="Jiang R."/>
            <person name="Young S.K."/>
            <person name="Zeng Q."/>
            <person name="Gargeya S."/>
            <person name="Fitzgerald M."/>
            <person name="Haas B."/>
            <person name="Abouelleil A."/>
            <person name="Alvarado L."/>
            <person name="Arachchi H.M."/>
            <person name="Berlin A."/>
            <person name="Chapman S.B."/>
            <person name="Goldberg J."/>
            <person name="Griggs A."/>
            <person name="Gujja S."/>
            <person name="Hansen M."/>
            <person name="Howarth C."/>
            <person name="Imamovic A."/>
            <person name="Larimer J."/>
            <person name="McCowen C."/>
            <person name="Montmayeur A."/>
            <person name="Murphy C."/>
            <person name="Neiman D."/>
            <person name="Pearson M."/>
            <person name="Priest M."/>
            <person name="Roberts A."/>
            <person name="Saif S."/>
            <person name="Shea T."/>
            <person name="Sisk P."/>
            <person name="Sykes S."/>
            <person name="Wortman J."/>
            <person name="Nusbaum C."/>
            <person name="Birren B."/>
        </authorList>
    </citation>
    <scope>NUCLEOTIDE SEQUENCE [LARGE SCALE GENOMIC DNA]</scope>
    <source>
        <strain evidence="3 4">VS20</strain>
    </source>
</reference>
<feature type="compositionally biased region" description="Low complexity" evidence="2">
    <location>
        <begin position="113"/>
        <end position="124"/>
    </location>
</feature>
<dbReference type="GeneID" id="19941759"/>
<evidence type="ECO:0000313" key="4">
    <source>
        <dbReference type="Proteomes" id="UP000030762"/>
    </source>
</evidence>